<accession>A0A8J3N1X0</accession>
<gene>
    <name evidence="1" type="ORF">KSF_047350</name>
</gene>
<dbReference type="Proteomes" id="UP000597444">
    <property type="component" value="Unassembled WGS sequence"/>
</dbReference>
<dbReference type="RefSeq" id="WP_220205401.1">
    <property type="nucleotide sequence ID" value="NZ_BNJK01000001.1"/>
</dbReference>
<name>A0A8J3N1X0_9CHLR</name>
<comment type="caution">
    <text evidence="1">The sequence shown here is derived from an EMBL/GenBank/DDBJ whole genome shotgun (WGS) entry which is preliminary data.</text>
</comment>
<proteinExistence type="predicted"/>
<organism evidence="1 2">
    <name type="scientific">Reticulibacter mediterranei</name>
    <dbReference type="NCBI Taxonomy" id="2778369"/>
    <lineage>
        <taxon>Bacteria</taxon>
        <taxon>Bacillati</taxon>
        <taxon>Chloroflexota</taxon>
        <taxon>Ktedonobacteria</taxon>
        <taxon>Ktedonobacterales</taxon>
        <taxon>Reticulibacteraceae</taxon>
        <taxon>Reticulibacter</taxon>
    </lineage>
</organism>
<dbReference type="AlphaFoldDB" id="A0A8J3N1X0"/>
<dbReference type="EMBL" id="BNJK01000001">
    <property type="protein sequence ID" value="GHO94687.1"/>
    <property type="molecule type" value="Genomic_DNA"/>
</dbReference>
<sequence>MVESHEHFSPDNVDEQIEACRQSPALASADTRLIHDLYHLYQEDARIISNVWVRLSNRISQGRIGRSTSFLPIHPESSGWR</sequence>
<evidence type="ECO:0000313" key="2">
    <source>
        <dbReference type="Proteomes" id="UP000597444"/>
    </source>
</evidence>
<reference evidence="1" key="1">
    <citation type="submission" date="2020-10" db="EMBL/GenBank/DDBJ databases">
        <title>Taxonomic study of unclassified bacteria belonging to the class Ktedonobacteria.</title>
        <authorList>
            <person name="Yabe S."/>
            <person name="Wang C.M."/>
            <person name="Zheng Y."/>
            <person name="Sakai Y."/>
            <person name="Cavaletti L."/>
            <person name="Monciardini P."/>
            <person name="Donadio S."/>
        </authorList>
    </citation>
    <scope>NUCLEOTIDE SEQUENCE</scope>
    <source>
        <strain evidence="1">ID150040</strain>
    </source>
</reference>
<protein>
    <submittedName>
        <fullName evidence="1">Uncharacterized protein</fullName>
    </submittedName>
</protein>
<keyword evidence="2" id="KW-1185">Reference proteome</keyword>
<evidence type="ECO:0000313" key="1">
    <source>
        <dbReference type="EMBL" id="GHO94687.1"/>
    </source>
</evidence>